<dbReference type="InterPro" id="IPR036047">
    <property type="entry name" value="F-box-like_dom_sf"/>
</dbReference>
<reference evidence="2" key="2">
    <citation type="submission" date="2019-10" db="EMBL/GenBank/DDBJ databases">
        <title>Conservation and host-specific expression of non-tandemly repeated heterogenous ribosome RNA gene in arbuscular mycorrhizal fungi.</title>
        <authorList>
            <person name="Maeda T."/>
            <person name="Kobayashi Y."/>
            <person name="Nakagawa T."/>
            <person name="Ezawa T."/>
            <person name="Yamaguchi K."/>
            <person name="Bino T."/>
            <person name="Nishimoto Y."/>
            <person name="Shigenobu S."/>
            <person name="Kawaguchi M."/>
        </authorList>
    </citation>
    <scope>NUCLEOTIDE SEQUENCE</scope>
    <source>
        <strain evidence="2">HR1</strain>
    </source>
</reference>
<dbReference type="EMBL" id="BLAL01000160">
    <property type="protein sequence ID" value="GES85986.1"/>
    <property type="molecule type" value="Genomic_DNA"/>
</dbReference>
<gene>
    <name evidence="2" type="ORF">RCL2_001306500</name>
    <name evidence="1" type="ORF">RclHR1_04830007</name>
</gene>
<dbReference type="OrthoDB" id="2350806at2759"/>
<evidence type="ECO:0000313" key="3">
    <source>
        <dbReference type="Proteomes" id="UP000247702"/>
    </source>
</evidence>
<reference evidence="1 3" key="1">
    <citation type="submission" date="2017-11" db="EMBL/GenBank/DDBJ databases">
        <title>The genome of Rhizophagus clarus HR1 reveals common genetic basis of auxotrophy among arbuscular mycorrhizal fungi.</title>
        <authorList>
            <person name="Kobayashi Y."/>
        </authorList>
    </citation>
    <scope>NUCLEOTIDE SEQUENCE [LARGE SCALE GENOMIC DNA]</scope>
    <source>
        <strain evidence="1 3">HR1</strain>
    </source>
</reference>
<evidence type="ECO:0000313" key="2">
    <source>
        <dbReference type="EMBL" id="GES85986.1"/>
    </source>
</evidence>
<organism evidence="1 3">
    <name type="scientific">Rhizophagus clarus</name>
    <dbReference type="NCBI Taxonomy" id="94130"/>
    <lineage>
        <taxon>Eukaryota</taxon>
        <taxon>Fungi</taxon>
        <taxon>Fungi incertae sedis</taxon>
        <taxon>Mucoromycota</taxon>
        <taxon>Glomeromycotina</taxon>
        <taxon>Glomeromycetes</taxon>
        <taxon>Glomerales</taxon>
        <taxon>Glomeraceae</taxon>
        <taxon>Rhizophagus</taxon>
    </lineage>
</organism>
<evidence type="ECO:0008006" key="4">
    <source>
        <dbReference type="Google" id="ProtNLM"/>
    </source>
</evidence>
<accession>A0A2Z6SDB1</accession>
<name>A0A2Z6SDB1_9GLOM</name>
<dbReference type="AlphaFoldDB" id="A0A2Z6SDB1"/>
<evidence type="ECO:0000313" key="1">
    <source>
        <dbReference type="EMBL" id="GBC02809.1"/>
    </source>
</evidence>
<comment type="caution">
    <text evidence="1">The sequence shown here is derived from an EMBL/GenBank/DDBJ whole genome shotgun (WGS) entry which is preliminary data.</text>
</comment>
<keyword evidence="3" id="KW-1185">Reference proteome</keyword>
<proteinExistence type="predicted"/>
<dbReference type="Proteomes" id="UP000247702">
    <property type="component" value="Unassembled WGS sequence"/>
</dbReference>
<protein>
    <recommendedName>
        <fullName evidence="4">F-box domain-containing protein</fullName>
    </recommendedName>
</protein>
<dbReference type="STRING" id="94130.A0A2Z6SDB1"/>
<dbReference type="Proteomes" id="UP000615446">
    <property type="component" value="Unassembled WGS sequence"/>
</dbReference>
<sequence>MASLPSLPDECFNNVLFFLDYKTLYKCLFVNRYYCKFSIPLIWKDPFIPPIPNKYSLINTLISCLNEEEISSLKSCEINFNNNYNNNQIPLFEYGNFIRKIDHDYCVNHINSWLKSSNKNKNQDFKVRKLTSVIYNMIMRKGSNLQEFVLFINSRNYYIDLPKFSIFTIYKPGITNLTSLSIEVYFDLVDDDIRYQNTIEFLCNVSKFCNCIINCEFWISNLSNALTKPFLDIIKLQPLERILIDTYTDNYVEKENVEKVIHALEFRSKTLKELLFRNLDFQVIDLSFISKLECLENLEFVQCRGFVLQSLFRKKFHFKELKLWHDEDYYYDLLKDFGIKLSNIMEVMINSFCSNSLIKLSLNIITLETIKAVKECCPNINSLHIKIFSDQSLDLIIPIICQFPLLKILKIESYDGVVNIVNLVEILADHLIFVERLILDFNIDLPSFKYFTINCKANLKKWIIYIDTCPSLRKDYLLLVNDYQKVHHSLKILGINKFYNRNFDWTNDELEVVDCLKDQGVDIVSSDELDIKYLSP</sequence>
<dbReference type="SUPFAM" id="SSF81383">
    <property type="entry name" value="F-box domain"/>
    <property type="match status" value="1"/>
</dbReference>
<dbReference type="EMBL" id="BEXD01003852">
    <property type="protein sequence ID" value="GBC02809.1"/>
    <property type="molecule type" value="Genomic_DNA"/>
</dbReference>